<dbReference type="Pfam" id="PF07332">
    <property type="entry name" value="Phage_holin_3_6"/>
    <property type="match status" value="1"/>
</dbReference>
<evidence type="ECO:0000256" key="1">
    <source>
        <dbReference type="SAM" id="Phobius"/>
    </source>
</evidence>
<gene>
    <name evidence="2" type="ORF">Q8947_01565</name>
</gene>
<reference evidence="2 3" key="1">
    <citation type="submission" date="2023-08" db="EMBL/GenBank/DDBJ databases">
        <title>Alcaligenaceae gen. nov., a novel taxon isolated from the sludge of Yixing Pesticide Factory.</title>
        <authorList>
            <person name="Ruan L."/>
        </authorList>
    </citation>
    <scope>NUCLEOTIDE SEQUENCE [LARGE SCALE GENOMIC DNA]</scope>
    <source>
        <strain evidence="2 3">LG-2</strain>
    </source>
</reference>
<keyword evidence="1" id="KW-0472">Membrane</keyword>
<dbReference type="EMBL" id="JAUZQE010000002">
    <property type="protein sequence ID" value="MDR4124669.1"/>
    <property type="molecule type" value="Genomic_DNA"/>
</dbReference>
<name>A0ABU1D2K6_9BURK</name>
<keyword evidence="1" id="KW-1133">Transmembrane helix</keyword>
<proteinExistence type="predicted"/>
<keyword evidence="3" id="KW-1185">Reference proteome</keyword>
<comment type="caution">
    <text evidence="2">The sequence shown here is derived from an EMBL/GenBank/DDBJ whole genome shotgun (WGS) entry which is preliminary data.</text>
</comment>
<feature type="transmembrane region" description="Helical" evidence="1">
    <location>
        <begin position="72"/>
        <end position="93"/>
    </location>
</feature>
<feature type="transmembrane region" description="Helical" evidence="1">
    <location>
        <begin position="36"/>
        <end position="66"/>
    </location>
</feature>
<protein>
    <submittedName>
        <fullName evidence="2">Phage holin family protein</fullName>
    </submittedName>
</protein>
<dbReference type="RefSeq" id="WP_347286280.1">
    <property type="nucleotide sequence ID" value="NZ_JAUZQE010000002.1"/>
</dbReference>
<accession>A0ABU1D2K6</accession>
<organism evidence="2 3">
    <name type="scientific">Yanghanlia caeni</name>
    <dbReference type="NCBI Taxonomy" id="3064283"/>
    <lineage>
        <taxon>Bacteria</taxon>
        <taxon>Pseudomonadati</taxon>
        <taxon>Pseudomonadota</taxon>
        <taxon>Betaproteobacteria</taxon>
        <taxon>Burkholderiales</taxon>
        <taxon>Alcaligenaceae</taxon>
        <taxon>Yanghanlia</taxon>
    </lineage>
</organism>
<keyword evidence="1" id="KW-0812">Transmembrane</keyword>
<sequence length="140" mass="15222">MALRESVGGLAASLVSILRTRFELFALEAAEQKSRLFVLVGLAAGAAVCLVLALLVFTVTVAVYFWPTEDRYVALGILAFVYFAIGIGLLVAIRSRLVNGPQPFAATLDELRRDIELINRIKQPSSAPVPPEWMPPGDRP</sequence>
<evidence type="ECO:0000313" key="3">
    <source>
        <dbReference type="Proteomes" id="UP001232156"/>
    </source>
</evidence>
<dbReference type="InterPro" id="IPR009937">
    <property type="entry name" value="Phage_holin_3_6"/>
</dbReference>
<evidence type="ECO:0000313" key="2">
    <source>
        <dbReference type="EMBL" id="MDR4124669.1"/>
    </source>
</evidence>
<dbReference type="Proteomes" id="UP001232156">
    <property type="component" value="Unassembled WGS sequence"/>
</dbReference>